<dbReference type="HOGENOM" id="CLU_3279679_0_0_1"/>
<keyword evidence="3" id="KW-1185">Reference proteome</keyword>
<accession>A0A0A2KW56</accession>
<keyword evidence="1" id="KW-0812">Transmembrane</keyword>
<proteinExistence type="predicted"/>
<dbReference type="OrthoDB" id="2117453at2759"/>
<evidence type="ECO:0000313" key="3">
    <source>
        <dbReference type="Proteomes" id="UP000030104"/>
    </source>
</evidence>
<dbReference type="Proteomes" id="UP000030104">
    <property type="component" value="Unassembled WGS sequence"/>
</dbReference>
<reference evidence="2 3" key="1">
    <citation type="journal article" date="2015" name="Mol. Plant Microbe Interact.">
        <title>Genome, transcriptome, and functional analyses of Penicillium expansum provide new insights into secondary metabolism and pathogenicity.</title>
        <authorList>
            <person name="Ballester A.R."/>
            <person name="Marcet-Houben M."/>
            <person name="Levin E."/>
            <person name="Sela N."/>
            <person name="Selma-Lazaro C."/>
            <person name="Carmona L."/>
            <person name="Wisniewski M."/>
            <person name="Droby S."/>
            <person name="Gonzalez-Candelas L."/>
            <person name="Gabaldon T."/>
        </authorList>
    </citation>
    <scope>NUCLEOTIDE SEQUENCE [LARGE SCALE GENOMIC DNA]</scope>
    <source>
        <strain evidence="2 3">PHI-1</strain>
    </source>
</reference>
<feature type="transmembrane region" description="Helical" evidence="1">
    <location>
        <begin position="6"/>
        <end position="26"/>
    </location>
</feature>
<keyword evidence="1" id="KW-1133">Transmembrane helix</keyword>
<comment type="caution">
    <text evidence="2">The sequence shown here is derived from an EMBL/GenBank/DDBJ whole genome shotgun (WGS) entry which is preliminary data.</text>
</comment>
<dbReference type="AlphaFoldDB" id="A0A0A2KW56"/>
<gene>
    <name evidence="2" type="ORF">PITC_075330</name>
</gene>
<organism evidence="2 3">
    <name type="scientific">Penicillium italicum</name>
    <name type="common">Blue mold</name>
    <dbReference type="NCBI Taxonomy" id="40296"/>
    <lineage>
        <taxon>Eukaryota</taxon>
        <taxon>Fungi</taxon>
        <taxon>Dikarya</taxon>
        <taxon>Ascomycota</taxon>
        <taxon>Pezizomycotina</taxon>
        <taxon>Eurotiomycetes</taxon>
        <taxon>Eurotiomycetidae</taxon>
        <taxon>Eurotiales</taxon>
        <taxon>Aspergillaceae</taxon>
        <taxon>Penicillium</taxon>
    </lineage>
</organism>
<protein>
    <submittedName>
        <fullName evidence="2">Uncharacterized protein</fullName>
    </submittedName>
</protein>
<evidence type="ECO:0000256" key="1">
    <source>
        <dbReference type="SAM" id="Phobius"/>
    </source>
</evidence>
<sequence length="41" mass="4560">MTFPWIYPVRVVQALFGVIVIGLTGYGPSPQNKISENPKKN</sequence>
<dbReference type="PhylomeDB" id="A0A0A2KW56"/>
<dbReference type="EMBL" id="JQGA01000901">
    <property type="protein sequence ID" value="KGO72067.1"/>
    <property type="molecule type" value="Genomic_DNA"/>
</dbReference>
<keyword evidence="1" id="KW-0472">Membrane</keyword>
<name>A0A0A2KW56_PENIT</name>
<evidence type="ECO:0000313" key="2">
    <source>
        <dbReference type="EMBL" id="KGO72067.1"/>
    </source>
</evidence>